<feature type="domain" description="Peptidase A1" evidence="3">
    <location>
        <begin position="29"/>
        <end position="351"/>
    </location>
</feature>
<accession>A0AAV9NV22</accession>
<evidence type="ECO:0000313" key="4">
    <source>
        <dbReference type="EMBL" id="KAK5065270.1"/>
    </source>
</evidence>
<comment type="caution">
    <text evidence="4">The sequence shown here is derived from an EMBL/GenBank/DDBJ whole genome shotgun (WGS) entry which is preliminary data.</text>
</comment>
<dbReference type="InterPro" id="IPR033121">
    <property type="entry name" value="PEPTIDASE_A1"/>
</dbReference>
<organism evidence="4 5">
    <name type="scientific">Exophiala bonariae</name>
    <dbReference type="NCBI Taxonomy" id="1690606"/>
    <lineage>
        <taxon>Eukaryota</taxon>
        <taxon>Fungi</taxon>
        <taxon>Dikarya</taxon>
        <taxon>Ascomycota</taxon>
        <taxon>Pezizomycotina</taxon>
        <taxon>Eurotiomycetes</taxon>
        <taxon>Chaetothyriomycetidae</taxon>
        <taxon>Chaetothyriales</taxon>
        <taxon>Herpotrichiellaceae</taxon>
        <taxon>Exophiala</taxon>
    </lineage>
</organism>
<dbReference type="PROSITE" id="PS51767">
    <property type="entry name" value="PEPTIDASE_A1"/>
    <property type="match status" value="1"/>
</dbReference>
<feature type="transmembrane region" description="Helical" evidence="2">
    <location>
        <begin position="406"/>
        <end position="430"/>
    </location>
</feature>
<dbReference type="InterPro" id="IPR021109">
    <property type="entry name" value="Peptidase_aspartic_dom_sf"/>
</dbReference>
<keyword evidence="2" id="KW-0812">Transmembrane</keyword>
<keyword evidence="2" id="KW-0472">Membrane</keyword>
<dbReference type="AlphaFoldDB" id="A0AAV9NV22"/>
<dbReference type="Proteomes" id="UP001358417">
    <property type="component" value="Unassembled WGS sequence"/>
</dbReference>
<gene>
    <name evidence="4" type="ORF">LTR84_001108</name>
</gene>
<evidence type="ECO:0000313" key="5">
    <source>
        <dbReference type="Proteomes" id="UP001358417"/>
    </source>
</evidence>
<dbReference type="SUPFAM" id="SSF50630">
    <property type="entry name" value="Acid proteases"/>
    <property type="match status" value="1"/>
</dbReference>
<dbReference type="GeneID" id="89969330"/>
<dbReference type="Pfam" id="PF00026">
    <property type="entry name" value="Asp"/>
    <property type="match status" value="1"/>
</dbReference>
<feature type="region of interest" description="Disordered" evidence="1">
    <location>
        <begin position="527"/>
        <end position="579"/>
    </location>
</feature>
<dbReference type="RefSeq" id="XP_064712594.1">
    <property type="nucleotide sequence ID" value="XM_064844734.1"/>
</dbReference>
<dbReference type="InterPro" id="IPR034164">
    <property type="entry name" value="Pepsin-like_dom"/>
</dbReference>
<evidence type="ECO:0000256" key="1">
    <source>
        <dbReference type="SAM" id="MobiDB-lite"/>
    </source>
</evidence>
<dbReference type="CDD" id="cd05471">
    <property type="entry name" value="pepsin_like"/>
    <property type="match status" value="1"/>
</dbReference>
<name>A0AAV9NV22_9EURO</name>
<evidence type="ECO:0000259" key="3">
    <source>
        <dbReference type="PROSITE" id="PS51767"/>
    </source>
</evidence>
<evidence type="ECO:0000256" key="2">
    <source>
        <dbReference type="SAM" id="Phobius"/>
    </source>
</evidence>
<dbReference type="EMBL" id="JAVRRD010000001">
    <property type="protein sequence ID" value="KAK5065270.1"/>
    <property type="molecule type" value="Genomic_DNA"/>
</dbReference>
<dbReference type="Gene3D" id="2.40.70.10">
    <property type="entry name" value="Acid Proteases"/>
    <property type="match status" value="2"/>
</dbReference>
<keyword evidence="5" id="KW-1185">Reference proteome</keyword>
<protein>
    <recommendedName>
        <fullName evidence="3">Peptidase A1 domain-containing protein</fullName>
    </recommendedName>
</protein>
<sequence>MSICQNGAPPMMLPWKNVTVSTDQSAITRGIQISMGTPPQIVSLRPSTSDDALYVVNKAQCAPEYNSTCIGSYGGVFDFSTSNTFSQVSEAQWNGTISSASEDLSFVHFNDVLGFGNATVYGFPTIYDEPGYGGQGVLPLGSESDFLKIAVESGMIPSTVFGLWTGSRSTSNPVDGSLVLGGYDKTRYKGEFTTFDSEPKCEFCVIITDLMYETEDKSVSLFSNASQTLQVALQPSTRVLYVPQNVWENFRDASGGIYDAGYLNYYAGNPPKGNISITLQNGYKTTIPSEELFYYPRGYDDNGKYDVKNNTYQIGLFMNQTNDGYVMDWGVPFLTMNYIIADYTRKQFKMAEAIRTDFSNQGGGYVLTASCDPTTAATATATGSNVPAATSSVAPATEVKADHTKAIIGGVVGGILGLIALVGGLGFLFWRHRKRQQHQAVPGNGDNNFNPAYGAANPQTPAMSHANTVTGRYSHWTAMSPTEHGTSELGDTQKVGPNVSVNQWLSSQDSDVSPTRNLRCYHVKETNNSPQQTQTVTSDPFSPNMNRNTQYTAPYTPQPPAAPNMDRPFEMPANTWDTK</sequence>
<proteinExistence type="predicted"/>
<feature type="compositionally biased region" description="Polar residues" evidence="1">
    <location>
        <begin position="527"/>
        <end position="548"/>
    </location>
</feature>
<keyword evidence="2" id="KW-1133">Transmembrane helix</keyword>
<reference evidence="4 5" key="1">
    <citation type="submission" date="2023-08" db="EMBL/GenBank/DDBJ databases">
        <title>Black Yeasts Isolated from many extreme environments.</title>
        <authorList>
            <person name="Coleine C."/>
            <person name="Stajich J.E."/>
            <person name="Selbmann L."/>
        </authorList>
    </citation>
    <scope>NUCLEOTIDE SEQUENCE [LARGE SCALE GENOMIC DNA]</scope>
    <source>
        <strain evidence="4 5">CCFEE 5792</strain>
    </source>
</reference>